<keyword evidence="3" id="KW-1185">Reference proteome</keyword>
<evidence type="ECO:0008006" key="4">
    <source>
        <dbReference type="Google" id="ProtNLM"/>
    </source>
</evidence>
<dbReference type="OrthoDB" id="161020at2"/>
<evidence type="ECO:0000313" key="3">
    <source>
        <dbReference type="Proteomes" id="UP000183015"/>
    </source>
</evidence>
<feature type="compositionally biased region" description="Basic and acidic residues" evidence="1">
    <location>
        <begin position="1"/>
        <end position="20"/>
    </location>
</feature>
<accession>A0A1H7NT63</accession>
<dbReference type="RefSeq" id="WP_082014878.1">
    <property type="nucleotide sequence ID" value="NZ_BBPN01000008.1"/>
</dbReference>
<proteinExistence type="predicted"/>
<feature type="region of interest" description="Disordered" evidence="1">
    <location>
        <begin position="1"/>
        <end position="26"/>
    </location>
</feature>
<sequence length="120" mass="13076">MPRVTTPDHHTQDPHQHEHLPLPVPSHKGSVVLDIGAGNGALVIHANAVDDGLEIHISPAGRDEQRTHAAVRPRHLPDRTLFAAVITPLPAGSYTVWHQHGARHGTTVINDGQVSDYQWT</sequence>
<organism evidence="2 3">
    <name type="scientific">Streptacidiphilus jiangxiensis</name>
    <dbReference type="NCBI Taxonomy" id="235985"/>
    <lineage>
        <taxon>Bacteria</taxon>
        <taxon>Bacillati</taxon>
        <taxon>Actinomycetota</taxon>
        <taxon>Actinomycetes</taxon>
        <taxon>Kitasatosporales</taxon>
        <taxon>Streptomycetaceae</taxon>
        <taxon>Streptacidiphilus</taxon>
    </lineage>
</organism>
<gene>
    <name evidence="2" type="ORF">SAMN05414137_10746</name>
</gene>
<reference evidence="3" key="1">
    <citation type="submission" date="2016-10" db="EMBL/GenBank/DDBJ databases">
        <authorList>
            <person name="Varghese N."/>
        </authorList>
    </citation>
    <scope>NUCLEOTIDE SEQUENCE [LARGE SCALE GENOMIC DNA]</scope>
    <source>
        <strain evidence="3">DSM 45096 / BCRC 16803 / CGMCC 4.1857 / CIP 109030 / JCM 12277 / KCTC 19219 / NBRC 100920 / 33214</strain>
    </source>
</reference>
<dbReference type="EMBL" id="FOAZ01000007">
    <property type="protein sequence ID" value="SEL26195.1"/>
    <property type="molecule type" value="Genomic_DNA"/>
</dbReference>
<evidence type="ECO:0000313" key="2">
    <source>
        <dbReference type="EMBL" id="SEL26195.1"/>
    </source>
</evidence>
<evidence type="ECO:0000256" key="1">
    <source>
        <dbReference type="SAM" id="MobiDB-lite"/>
    </source>
</evidence>
<dbReference type="AlphaFoldDB" id="A0A1H7NT63"/>
<protein>
    <recommendedName>
        <fullName evidence="4">Phospholipase</fullName>
    </recommendedName>
</protein>
<dbReference type="Proteomes" id="UP000183015">
    <property type="component" value="Unassembled WGS sequence"/>
</dbReference>
<dbReference type="eggNOG" id="ENOG5034717">
    <property type="taxonomic scope" value="Bacteria"/>
</dbReference>
<name>A0A1H7NT63_STRJI</name>